<name>C0PCJ9_MAIZE</name>
<proteinExistence type="evidence at transcript level"/>
<accession>C0PCJ9</accession>
<reference evidence="1" key="1">
    <citation type="journal article" date="2009" name="PLoS Genet.">
        <title>Sequencing, mapping, and analysis of 27,455 maize full-length cDNAs.</title>
        <authorList>
            <person name="Soderlund C."/>
            <person name="Descour A."/>
            <person name="Kudrna D."/>
            <person name="Bomhoff M."/>
            <person name="Boyd L."/>
            <person name="Currie J."/>
            <person name="Angelova A."/>
            <person name="Collura K."/>
            <person name="Wissotski M."/>
            <person name="Ashley E."/>
            <person name="Morrow D."/>
            <person name="Fernandes J."/>
            <person name="Walbot V."/>
            <person name="Yu Y."/>
        </authorList>
    </citation>
    <scope>NUCLEOTIDE SEQUENCE</scope>
    <source>
        <strain evidence="1">B73</strain>
    </source>
</reference>
<evidence type="ECO:0000313" key="1">
    <source>
        <dbReference type="EMBL" id="ACN31894.1"/>
    </source>
</evidence>
<organism evidence="1">
    <name type="scientific">Zea mays</name>
    <name type="common">Maize</name>
    <dbReference type="NCBI Taxonomy" id="4577"/>
    <lineage>
        <taxon>Eukaryota</taxon>
        <taxon>Viridiplantae</taxon>
        <taxon>Streptophyta</taxon>
        <taxon>Embryophyta</taxon>
        <taxon>Tracheophyta</taxon>
        <taxon>Spermatophyta</taxon>
        <taxon>Magnoliopsida</taxon>
        <taxon>Liliopsida</taxon>
        <taxon>Poales</taxon>
        <taxon>Poaceae</taxon>
        <taxon>PACMAD clade</taxon>
        <taxon>Panicoideae</taxon>
        <taxon>Andropogonodae</taxon>
        <taxon>Andropogoneae</taxon>
        <taxon>Tripsacinae</taxon>
        <taxon>Zea</taxon>
    </lineage>
</organism>
<dbReference type="AlphaFoldDB" id="C0PCJ9"/>
<protein>
    <submittedName>
        <fullName evidence="1">Uncharacterized protein</fullName>
    </submittedName>
</protein>
<dbReference type="EMBL" id="BT066018">
    <property type="protein sequence ID" value="ACN31894.1"/>
    <property type="molecule type" value="mRNA"/>
</dbReference>
<sequence length="40" mass="4712">MKFVFTLMFMFMHKYGSHILCLSCFPISLCTCDLMPVVYL</sequence>